<accession>I0JPX0</accession>
<proteinExistence type="predicted"/>
<sequence length="40" mass="4794">MEAVLDYYELALDVAEVNINGSFLPVNRRYRYTSERLKER</sequence>
<dbReference type="HOGENOM" id="CLU_3290527_0_0_9"/>
<dbReference type="AlphaFoldDB" id="I0JPX0"/>
<dbReference type="Proteomes" id="UP000007397">
    <property type="component" value="Chromosome"/>
</dbReference>
<dbReference type="STRING" id="866895.HBHAL_3847"/>
<evidence type="ECO:0000313" key="2">
    <source>
        <dbReference type="Proteomes" id="UP000007397"/>
    </source>
</evidence>
<evidence type="ECO:0000313" key="1">
    <source>
        <dbReference type="EMBL" id="CCG46190.1"/>
    </source>
</evidence>
<name>I0JPX0_HALH3</name>
<organism evidence="1 2">
    <name type="scientific">Halobacillus halophilus (strain ATCC 35676 / DSM 2266 / JCM 20832 / KCTC 3685 / LMG 17431 / NBRC 102448 / NCIMB 2269)</name>
    <name type="common">Sporosarcina halophila</name>
    <dbReference type="NCBI Taxonomy" id="866895"/>
    <lineage>
        <taxon>Bacteria</taxon>
        <taxon>Bacillati</taxon>
        <taxon>Bacillota</taxon>
        <taxon>Bacilli</taxon>
        <taxon>Bacillales</taxon>
        <taxon>Bacillaceae</taxon>
        <taxon>Halobacillus</taxon>
    </lineage>
</organism>
<keyword evidence="2" id="KW-1185">Reference proteome</keyword>
<reference evidence="1 2" key="1">
    <citation type="journal article" date="2013" name="Environ. Microbiol.">
        <title>Chloride and organic osmolytes: a hybrid strategy to cope with elevated salinities by the moderately halophilic, chloride-dependent bacterium Halobacillus halophilus.</title>
        <authorList>
            <person name="Saum S.H."/>
            <person name="Pfeiffer F."/>
            <person name="Palm P."/>
            <person name="Rampp M."/>
            <person name="Schuster S.C."/>
            <person name="Muller V."/>
            <person name="Oesterhelt D."/>
        </authorList>
    </citation>
    <scope>NUCLEOTIDE SEQUENCE [LARGE SCALE GENOMIC DNA]</scope>
    <source>
        <strain evidence="2">ATCC 35676 / DSM 2266 / JCM 20832 / KCTC 3685 / LMG 17431 / NBRC 102448 / NCIMB 2269</strain>
    </source>
</reference>
<dbReference type="EMBL" id="HE717023">
    <property type="protein sequence ID" value="CCG46190.1"/>
    <property type="molecule type" value="Genomic_DNA"/>
</dbReference>
<protein>
    <submittedName>
        <fullName evidence="1">Uncharacterized protein</fullName>
    </submittedName>
</protein>
<dbReference type="KEGG" id="hhd:HBHAL_3847"/>
<gene>
    <name evidence="1" type="ordered locus">HBHAL_3847</name>
</gene>
<dbReference type="PATRIC" id="fig|866895.3.peg.2873"/>